<evidence type="ECO:0000256" key="10">
    <source>
        <dbReference type="SAM" id="SignalP"/>
    </source>
</evidence>
<dbReference type="PROSITE" id="PS00028">
    <property type="entry name" value="ZINC_FINGER_C2H2_1"/>
    <property type="match status" value="2"/>
</dbReference>
<dbReference type="Proteomes" id="UP000271098">
    <property type="component" value="Unassembled WGS sequence"/>
</dbReference>
<keyword evidence="7" id="KW-0539">Nucleus</keyword>
<accession>A0A183DXK5</accession>
<evidence type="ECO:0000313" key="12">
    <source>
        <dbReference type="EMBL" id="VDN22315.1"/>
    </source>
</evidence>
<dbReference type="GO" id="GO:0005654">
    <property type="term" value="C:nucleoplasm"/>
    <property type="evidence" value="ECO:0007669"/>
    <property type="project" value="TreeGrafter"/>
</dbReference>
<keyword evidence="13" id="KW-1185">Reference proteome</keyword>
<feature type="domain" description="C2H2-type" evidence="11">
    <location>
        <begin position="473"/>
        <end position="501"/>
    </location>
</feature>
<evidence type="ECO:0000313" key="13">
    <source>
        <dbReference type="Proteomes" id="UP000271098"/>
    </source>
</evidence>
<evidence type="ECO:0000256" key="5">
    <source>
        <dbReference type="ARBA" id="ARBA00023015"/>
    </source>
</evidence>
<keyword evidence="4" id="KW-0862">Zinc</keyword>
<feature type="compositionally biased region" description="Low complexity" evidence="9">
    <location>
        <begin position="361"/>
        <end position="379"/>
    </location>
</feature>
<evidence type="ECO:0000256" key="6">
    <source>
        <dbReference type="ARBA" id="ARBA00023163"/>
    </source>
</evidence>
<feature type="signal peptide" evidence="10">
    <location>
        <begin position="1"/>
        <end position="19"/>
    </location>
</feature>
<evidence type="ECO:0000256" key="7">
    <source>
        <dbReference type="ARBA" id="ARBA00023242"/>
    </source>
</evidence>
<name>A0A183DXK5_9BILA</name>
<dbReference type="GO" id="GO:0008270">
    <property type="term" value="F:zinc ion binding"/>
    <property type="evidence" value="ECO:0007669"/>
    <property type="project" value="UniProtKB-KW"/>
</dbReference>
<keyword evidence="10" id="KW-0732">Signal</keyword>
<gene>
    <name evidence="12" type="ORF">GPUH_LOCUS13446</name>
</gene>
<evidence type="ECO:0000313" key="14">
    <source>
        <dbReference type="WBParaSite" id="GPUH_0001346101-mRNA-1"/>
    </source>
</evidence>
<feature type="domain" description="C2H2-type" evidence="11">
    <location>
        <begin position="414"/>
        <end position="441"/>
    </location>
</feature>
<evidence type="ECO:0000256" key="8">
    <source>
        <dbReference type="PROSITE-ProRule" id="PRU00042"/>
    </source>
</evidence>
<keyword evidence="2" id="KW-0479">Metal-binding</keyword>
<keyword evidence="5" id="KW-0805">Transcription regulation</keyword>
<evidence type="ECO:0000256" key="4">
    <source>
        <dbReference type="ARBA" id="ARBA00022833"/>
    </source>
</evidence>
<keyword evidence="8" id="KW-0863">Zinc-finger</keyword>
<reference evidence="12 13" key="2">
    <citation type="submission" date="2018-11" db="EMBL/GenBank/DDBJ databases">
        <authorList>
            <consortium name="Pathogen Informatics"/>
        </authorList>
    </citation>
    <scope>NUCLEOTIDE SEQUENCE [LARGE SCALE GENOMIC DNA]</scope>
</reference>
<dbReference type="SUPFAM" id="SSF57667">
    <property type="entry name" value="beta-beta-alpha zinc fingers"/>
    <property type="match status" value="1"/>
</dbReference>
<proteinExistence type="predicted"/>
<protein>
    <submittedName>
        <fullName evidence="14">C2H2-type domain-containing protein</fullName>
    </submittedName>
</protein>
<dbReference type="GO" id="GO:0000978">
    <property type="term" value="F:RNA polymerase II cis-regulatory region sequence-specific DNA binding"/>
    <property type="evidence" value="ECO:0007669"/>
    <property type="project" value="TreeGrafter"/>
</dbReference>
<keyword evidence="3" id="KW-0677">Repeat</keyword>
<dbReference type="EMBL" id="UYRT01080228">
    <property type="protein sequence ID" value="VDN22315.1"/>
    <property type="molecule type" value="Genomic_DNA"/>
</dbReference>
<dbReference type="GO" id="GO:0001227">
    <property type="term" value="F:DNA-binding transcription repressor activity, RNA polymerase II-specific"/>
    <property type="evidence" value="ECO:0007669"/>
    <property type="project" value="TreeGrafter"/>
</dbReference>
<comment type="subcellular location">
    <subcellularLocation>
        <location evidence="1">Nucleus</location>
    </subcellularLocation>
</comment>
<evidence type="ECO:0000256" key="3">
    <source>
        <dbReference type="ARBA" id="ARBA00022737"/>
    </source>
</evidence>
<dbReference type="AlphaFoldDB" id="A0A183DXK5"/>
<dbReference type="InterPro" id="IPR036236">
    <property type="entry name" value="Znf_C2H2_sf"/>
</dbReference>
<evidence type="ECO:0000256" key="2">
    <source>
        <dbReference type="ARBA" id="ARBA00022723"/>
    </source>
</evidence>
<dbReference type="PROSITE" id="PS50157">
    <property type="entry name" value="ZINC_FINGER_C2H2_2"/>
    <property type="match status" value="2"/>
</dbReference>
<evidence type="ECO:0000256" key="1">
    <source>
        <dbReference type="ARBA" id="ARBA00004123"/>
    </source>
</evidence>
<reference evidence="14" key="1">
    <citation type="submission" date="2016-06" db="UniProtKB">
        <authorList>
            <consortium name="WormBaseParasite"/>
        </authorList>
    </citation>
    <scope>IDENTIFICATION</scope>
</reference>
<dbReference type="Gene3D" id="3.30.160.60">
    <property type="entry name" value="Classic Zinc Finger"/>
    <property type="match status" value="1"/>
</dbReference>
<organism evidence="14">
    <name type="scientific">Gongylonema pulchrum</name>
    <dbReference type="NCBI Taxonomy" id="637853"/>
    <lineage>
        <taxon>Eukaryota</taxon>
        <taxon>Metazoa</taxon>
        <taxon>Ecdysozoa</taxon>
        <taxon>Nematoda</taxon>
        <taxon>Chromadorea</taxon>
        <taxon>Rhabditida</taxon>
        <taxon>Spirurina</taxon>
        <taxon>Spiruromorpha</taxon>
        <taxon>Spiruroidea</taxon>
        <taxon>Gongylonematidae</taxon>
        <taxon>Gongylonema</taxon>
    </lineage>
</organism>
<evidence type="ECO:0000259" key="11">
    <source>
        <dbReference type="PROSITE" id="PS50157"/>
    </source>
</evidence>
<feature type="region of interest" description="Disordered" evidence="9">
    <location>
        <begin position="361"/>
        <end position="385"/>
    </location>
</feature>
<sequence length="503" mass="55443">MSLAAACKLFLCFIPLRLAAPSNHSYLNSDAPQQPVTETIPAVFMQTTSYLPLLNEFSRNLAADESNADFNENIEADLFNVENTFCYDEMEWFIDEWLKTVDNAGQSPVSNENLAAERGAMDFEAMLRVTEPNAVQTPAATSDALTDQPELWNSKLDGNAFTTLISRNALAADLDQLERIEQKPINSYGTVTLHSSPLLTGDTAQFPSDLVNSSRNNRVSGDFSSIPSTDVDSRSLSILLQSRTTNKLWSDVAYQHGSASGSSALSTLRPVDLELRPNSYLSIDPFTSQGATGGPTVSNLIVNSAANTTLVSDTSDKCIAIRQLKKKLEIPALHWYNPIPSVLNHVPIGKANVTAPLHFITKQSTSPKKPTKKLTTSQPDPTQTSVRTGLTTVSLAGTIPSAQASCSTKSTKELTCGRCGKLFFAYRVFKKHLSSHNKKGEYRCNWPDCGIHEKSYKRLSQHYLQHMPKSDIRKCEECGKTFDSLFHSNLHKQRVHTKGELCF</sequence>
<dbReference type="PANTHER" id="PTHR24399">
    <property type="entry name" value="ZINC FINGER AND BTB DOMAIN-CONTAINING"/>
    <property type="match status" value="1"/>
</dbReference>
<dbReference type="SMART" id="SM00355">
    <property type="entry name" value="ZnF_C2H2"/>
    <property type="match status" value="3"/>
</dbReference>
<feature type="chain" id="PRO_5043138912" evidence="10">
    <location>
        <begin position="20"/>
        <end position="503"/>
    </location>
</feature>
<dbReference type="InterPro" id="IPR013087">
    <property type="entry name" value="Znf_C2H2_type"/>
</dbReference>
<keyword evidence="6" id="KW-0804">Transcription</keyword>
<evidence type="ECO:0000256" key="9">
    <source>
        <dbReference type="SAM" id="MobiDB-lite"/>
    </source>
</evidence>
<dbReference type="WBParaSite" id="GPUH_0001346101-mRNA-1">
    <property type="protein sequence ID" value="GPUH_0001346101-mRNA-1"/>
    <property type="gene ID" value="GPUH_0001346101"/>
</dbReference>
<dbReference type="PANTHER" id="PTHR24399:SF70">
    <property type="entry name" value="C2H2-TYPE DOMAIN-CONTAINING PROTEIN"/>
    <property type="match status" value="1"/>
</dbReference>